<reference evidence="1 2" key="1">
    <citation type="submission" date="2016-11" db="EMBL/GenBank/DDBJ databases">
        <authorList>
            <person name="Jaros S."/>
            <person name="Januszkiewicz K."/>
            <person name="Wedrychowicz H."/>
        </authorList>
    </citation>
    <scope>NUCLEOTIDE SEQUENCE [LARGE SCALE GENOMIC DNA]</scope>
    <source>
        <strain evidence="1 2">DSM 17459</strain>
    </source>
</reference>
<dbReference type="OrthoDB" id="1971677at2"/>
<accession>A0A1M5CAB8</accession>
<evidence type="ECO:0000313" key="2">
    <source>
        <dbReference type="Proteomes" id="UP000184245"/>
    </source>
</evidence>
<dbReference type="AlphaFoldDB" id="A0A1M5CAB8"/>
<evidence type="ECO:0000313" key="1">
    <source>
        <dbReference type="EMBL" id="SHF51392.1"/>
    </source>
</evidence>
<protein>
    <submittedName>
        <fullName evidence="1">Uncharacterized protein</fullName>
    </submittedName>
</protein>
<proteinExistence type="predicted"/>
<organism evidence="1 2">
    <name type="scientific">Lactonifactor longoviformis DSM 17459</name>
    <dbReference type="NCBI Taxonomy" id="1122155"/>
    <lineage>
        <taxon>Bacteria</taxon>
        <taxon>Bacillati</taxon>
        <taxon>Bacillota</taxon>
        <taxon>Clostridia</taxon>
        <taxon>Eubacteriales</taxon>
        <taxon>Clostridiaceae</taxon>
        <taxon>Lactonifactor</taxon>
    </lineage>
</organism>
<dbReference type="RefSeq" id="WP_072854571.1">
    <property type="nucleotide sequence ID" value="NZ_FQVI01000036.1"/>
</dbReference>
<name>A0A1M5CAB8_9CLOT</name>
<dbReference type="EMBL" id="FQVI01000036">
    <property type="protein sequence ID" value="SHF51392.1"/>
    <property type="molecule type" value="Genomic_DNA"/>
</dbReference>
<keyword evidence="2" id="KW-1185">Reference proteome</keyword>
<dbReference type="Proteomes" id="UP000184245">
    <property type="component" value="Unassembled WGS sequence"/>
</dbReference>
<gene>
    <name evidence="1" type="ORF">SAMN02745158_04034</name>
</gene>
<sequence>MHVSKKLIDLNYCRSCLNETYHMNLRRKDVVILQFPQVCSCCGQVKNIVCGSRGASRFMMYLKVR</sequence>